<sequence>MEGAPLRRLESWGRFPVAQAEVRDLHWRAEDPFAGVNQRALAYGLGRSYGDSCLNDGGLLLSTRGLDRFVAFDPATGVLRCEAGVSLAEIIDLTLPQGWFPRVVPGTKHVTVGGAIANDIHGKNHHRAGTFGAHVRALELCRSDGSRRVCSREDSPELFAATVGGLGLTGVVTWAELQLRKVAGPYIAAETVEVPDLDHFFQVSAESDARFEYTVAWVDVLARGRHIGRGLFYRGNHAETPARPGEAGRGRLSVPFDLPSATLNRLTVSAFNFAYYRKNRRQRGEREQHLDGFFFPLDGVGRWNRIYGKRGLLQFQCAVPTAAAPEVIRELLGRIAAAGQGSFLAVLKTFGEVPSPGLLSFPRKGVTLALDFANRGPKTLELVRQLYAVARQGGGAFYPAKDAVMSPEDFAASYPRLAEFERHLDPACSSGFWRRVREGHPYQPSLPLGPPAAGGKGVTP</sequence>
<dbReference type="InterPro" id="IPR006094">
    <property type="entry name" value="Oxid_FAD_bind_N"/>
</dbReference>
<evidence type="ECO:0000313" key="2">
    <source>
        <dbReference type="EMBL" id="BDG09661.1"/>
    </source>
</evidence>
<dbReference type="SUPFAM" id="SSF56176">
    <property type="entry name" value="FAD-binding/transporter-associated domain-like"/>
    <property type="match status" value="1"/>
</dbReference>
<name>A0ABM7XCQ0_9BACT</name>
<accession>A0ABM7XCQ0</accession>
<dbReference type="PROSITE" id="PS51387">
    <property type="entry name" value="FAD_PCMH"/>
    <property type="match status" value="1"/>
</dbReference>
<dbReference type="InterPro" id="IPR010031">
    <property type="entry name" value="FAD_lactone_oxidase-like"/>
</dbReference>
<dbReference type="Gene3D" id="3.30.465.10">
    <property type="match status" value="1"/>
</dbReference>
<dbReference type="Proteomes" id="UP001162734">
    <property type="component" value="Chromosome"/>
</dbReference>
<keyword evidence="3" id="KW-1185">Reference proteome</keyword>
<protein>
    <submittedName>
        <fullName evidence="2">FAD-linked oxidase</fullName>
    </submittedName>
</protein>
<dbReference type="InterPro" id="IPR016169">
    <property type="entry name" value="FAD-bd_PCMH_sub2"/>
</dbReference>
<evidence type="ECO:0000313" key="3">
    <source>
        <dbReference type="Proteomes" id="UP001162734"/>
    </source>
</evidence>
<dbReference type="PANTHER" id="PTHR43762">
    <property type="entry name" value="L-GULONOLACTONE OXIDASE"/>
    <property type="match status" value="1"/>
</dbReference>
<feature type="domain" description="FAD-binding PCMH-type" evidence="1">
    <location>
        <begin position="1"/>
        <end position="182"/>
    </location>
</feature>
<dbReference type="Pfam" id="PF01565">
    <property type="entry name" value="FAD_binding_4"/>
    <property type="match status" value="1"/>
</dbReference>
<proteinExistence type="predicted"/>
<dbReference type="InterPro" id="IPR016166">
    <property type="entry name" value="FAD-bd_PCMH"/>
</dbReference>
<dbReference type="EMBL" id="AP025592">
    <property type="protein sequence ID" value="BDG09661.1"/>
    <property type="molecule type" value="Genomic_DNA"/>
</dbReference>
<dbReference type="InterPro" id="IPR036318">
    <property type="entry name" value="FAD-bd_PCMH-like_sf"/>
</dbReference>
<evidence type="ECO:0000259" key="1">
    <source>
        <dbReference type="PROSITE" id="PS51387"/>
    </source>
</evidence>
<reference evidence="3" key="1">
    <citation type="journal article" date="2022" name="Int. J. Syst. Evol. Microbiol.">
        <title>Anaeromyxobacter oryzae sp. nov., Anaeromyxobacter diazotrophicus sp. nov. and Anaeromyxobacter paludicola sp. nov., isolated from paddy soils.</title>
        <authorList>
            <person name="Itoh H."/>
            <person name="Xu Z."/>
            <person name="Mise K."/>
            <person name="Masuda Y."/>
            <person name="Ushijima N."/>
            <person name="Hayakawa C."/>
            <person name="Shiratori Y."/>
            <person name="Senoo K."/>
        </authorList>
    </citation>
    <scope>NUCLEOTIDE SEQUENCE [LARGE SCALE GENOMIC DNA]</scope>
    <source>
        <strain evidence="3">Red630</strain>
    </source>
</reference>
<dbReference type="PANTHER" id="PTHR43762:SF1">
    <property type="entry name" value="D-ARABINONO-1,4-LACTONE OXIDASE"/>
    <property type="match status" value="1"/>
</dbReference>
<organism evidence="2 3">
    <name type="scientific">Anaeromyxobacter paludicola</name>
    <dbReference type="NCBI Taxonomy" id="2918171"/>
    <lineage>
        <taxon>Bacteria</taxon>
        <taxon>Pseudomonadati</taxon>
        <taxon>Myxococcota</taxon>
        <taxon>Myxococcia</taxon>
        <taxon>Myxococcales</taxon>
        <taxon>Cystobacterineae</taxon>
        <taxon>Anaeromyxobacteraceae</taxon>
        <taxon>Anaeromyxobacter</taxon>
    </lineage>
</organism>
<gene>
    <name evidence="2" type="ORF">AMPC_27740</name>
</gene>